<feature type="compositionally biased region" description="Polar residues" evidence="1">
    <location>
        <begin position="9"/>
        <end position="27"/>
    </location>
</feature>
<gene>
    <name evidence="2" type="ORF">BDN70DRAFT_872997</name>
</gene>
<dbReference type="Proteomes" id="UP000807469">
    <property type="component" value="Unassembled WGS sequence"/>
</dbReference>
<evidence type="ECO:0000313" key="2">
    <source>
        <dbReference type="EMBL" id="KAF9484108.1"/>
    </source>
</evidence>
<protein>
    <submittedName>
        <fullName evidence="2">Uncharacterized protein</fullName>
    </submittedName>
</protein>
<reference evidence="2" key="1">
    <citation type="submission" date="2020-11" db="EMBL/GenBank/DDBJ databases">
        <authorList>
            <consortium name="DOE Joint Genome Institute"/>
            <person name="Ahrendt S."/>
            <person name="Riley R."/>
            <person name="Andreopoulos W."/>
            <person name="Labutti K."/>
            <person name="Pangilinan J."/>
            <person name="Ruiz-Duenas F.J."/>
            <person name="Barrasa J.M."/>
            <person name="Sanchez-Garcia M."/>
            <person name="Camarero S."/>
            <person name="Miyauchi S."/>
            <person name="Serrano A."/>
            <person name="Linde D."/>
            <person name="Babiker R."/>
            <person name="Drula E."/>
            <person name="Ayuso-Fernandez I."/>
            <person name="Pacheco R."/>
            <person name="Padilla G."/>
            <person name="Ferreira P."/>
            <person name="Barriuso J."/>
            <person name="Kellner H."/>
            <person name="Castanera R."/>
            <person name="Alfaro M."/>
            <person name="Ramirez L."/>
            <person name="Pisabarro A.G."/>
            <person name="Kuo A."/>
            <person name="Tritt A."/>
            <person name="Lipzen A."/>
            <person name="He G."/>
            <person name="Yan M."/>
            <person name="Ng V."/>
            <person name="Cullen D."/>
            <person name="Martin F."/>
            <person name="Rosso M.-N."/>
            <person name="Henrissat B."/>
            <person name="Hibbett D."/>
            <person name="Martinez A.T."/>
            <person name="Grigoriev I.V."/>
        </authorList>
    </citation>
    <scope>NUCLEOTIDE SEQUENCE</scope>
    <source>
        <strain evidence="2">CIRM-BRFM 674</strain>
    </source>
</reference>
<keyword evidence="3" id="KW-1185">Reference proteome</keyword>
<evidence type="ECO:0000256" key="1">
    <source>
        <dbReference type="SAM" id="MobiDB-lite"/>
    </source>
</evidence>
<accession>A0A9P5ZBG7</accession>
<feature type="region of interest" description="Disordered" evidence="1">
    <location>
        <begin position="72"/>
        <end position="100"/>
    </location>
</feature>
<evidence type="ECO:0000313" key="3">
    <source>
        <dbReference type="Proteomes" id="UP000807469"/>
    </source>
</evidence>
<dbReference type="EMBL" id="MU155147">
    <property type="protein sequence ID" value="KAF9484108.1"/>
    <property type="molecule type" value="Genomic_DNA"/>
</dbReference>
<organism evidence="2 3">
    <name type="scientific">Pholiota conissans</name>
    <dbReference type="NCBI Taxonomy" id="109636"/>
    <lineage>
        <taxon>Eukaryota</taxon>
        <taxon>Fungi</taxon>
        <taxon>Dikarya</taxon>
        <taxon>Basidiomycota</taxon>
        <taxon>Agaricomycotina</taxon>
        <taxon>Agaricomycetes</taxon>
        <taxon>Agaricomycetidae</taxon>
        <taxon>Agaricales</taxon>
        <taxon>Agaricineae</taxon>
        <taxon>Strophariaceae</taxon>
        <taxon>Pholiota</taxon>
    </lineage>
</organism>
<feature type="region of interest" description="Disordered" evidence="1">
    <location>
        <begin position="1"/>
        <end position="33"/>
    </location>
</feature>
<feature type="compositionally biased region" description="Polar residues" evidence="1">
    <location>
        <begin position="72"/>
        <end position="87"/>
    </location>
</feature>
<sequence length="108" mass="11869">MLITDIGMRQTSPSSTGTRTSQPNSHTKSPRLYTRAFPSPSMYTYLPNAVLSDLISTRLSVLTLTDSYLRPTTDNCLGTTNSRGTKTPPNPHRADHHLTRAACADTYV</sequence>
<dbReference type="AlphaFoldDB" id="A0A9P5ZBG7"/>
<name>A0A9P5ZBG7_9AGAR</name>
<comment type="caution">
    <text evidence="2">The sequence shown here is derived from an EMBL/GenBank/DDBJ whole genome shotgun (WGS) entry which is preliminary data.</text>
</comment>
<proteinExistence type="predicted"/>